<keyword evidence="2" id="KW-0472">Membrane</keyword>
<keyword evidence="2" id="KW-1133">Transmembrane helix</keyword>
<feature type="compositionally biased region" description="Basic and acidic residues" evidence="1">
    <location>
        <begin position="82"/>
        <end position="96"/>
    </location>
</feature>
<keyword evidence="2" id="KW-0812">Transmembrane</keyword>
<name>A0A3E4LV16_9FIRM</name>
<dbReference type="Gene3D" id="2.60.200.20">
    <property type="match status" value="1"/>
</dbReference>
<dbReference type="InterPro" id="IPR008984">
    <property type="entry name" value="SMAD_FHA_dom_sf"/>
</dbReference>
<dbReference type="InterPro" id="IPR000253">
    <property type="entry name" value="FHA_dom"/>
</dbReference>
<dbReference type="SUPFAM" id="SSF49879">
    <property type="entry name" value="SMAD/FHA domain"/>
    <property type="match status" value="1"/>
</dbReference>
<dbReference type="PROSITE" id="PS50006">
    <property type="entry name" value="FHA_DOMAIN"/>
    <property type="match status" value="1"/>
</dbReference>
<organism evidence="4 5">
    <name type="scientific">[Ruminococcus] lactaris</name>
    <dbReference type="NCBI Taxonomy" id="46228"/>
    <lineage>
        <taxon>Bacteria</taxon>
        <taxon>Bacillati</taxon>
        <taxon>Bacillota</taxon>
        <taxon>Clostridia</taxon>
        <taxon>Lachnospirales</taxon>
        <taxon>Lachnospiraceae</taxon>
        <taxon>Mediterraneibacter</taxon>
    </lineage>
</organism>
<dbReference type="PANTHER" id="PTHR23308">
    <property type="entry name" value="NUCLEAR INHIBITOR OF PROTEIN PHOSPHATASE-1"/>
    <property type="match status" value="1"/>
</dbReference>
<dbReference type="EMBL" id="QSQN01000009">
    <property type="protein sequence ID" value="RGK41320.1"/>
    <property type="molecule type" value="Genomic_DNA"/>
</dbReference>
<dbReference type="RefSeq" id="WP_117687860.1">
    <property type="nucleotide sequence ID" value="NZ_QSQN01000009.1"/>
</dbReference>
<sequence>MWYWVVMAVLVIGCIALLSGTFFSIKKNKAEEAAERAEARKKKRKSQGNAEEAQQTGERRKRADGGRQSSQGAENGRQQDAQARREEARRVQAEQRKERKKRRQWKVILEDLDSWTKYSFIFYSNIGIGRAESGQGYERYLSLSEDGRVSKKHCVIVHRGDKLYLKDEGSRNGTYLNGEAVTRPVVLQKDDVIGLGGTRLEILNILRESE</sequence>
<evidence type="ECO:0000259" key="3">
    <source>
        <dbReference type="PROSITE" id="PS50006"/>
    </source>
</evidence>
<feature type="transmembrane region" description="Helical" evidence="2">
    <location>
        <begin position="6"/>
        <end position="25"/>
    </location>
</feature>
<dbReference type="CDD" id="cd00060">
    <property type="entry name" value="FHA"/>
    <property type="match status" value="1"/>
</dbReference>
<dbReference type="Pfam" id="PF00498">
    <property type="entry name" value="FHA"/>
    <property type="match status" value="1"/>
</dbReference>
<gene>
    <name evidence="4" type="ORF">DXD17_04615</name>
</gene>
<protein>
    <submittedName>
        <fullName evidence="4">FHA domain-containing protein</fullName>
    </submittedName>
</protein>
<evidence type="ECO:0000313" key="4">
    <source>
        <dbReference type="EMBL" id="RGK41320.1"/>
    </source>
</evidence>
<feature type="region of interest" description="Disordered" evidence="1">
    <location>
        <begin position="33"/>
        <end position="96"/>
    </location>
</feature>
<evidence type="ECO:0000256" key="1">
    <source>
        <dbReference type="SAM" id="MobiDB-lite"/>
    </source>
</evidence>
<accession>A0A3E4LV16</accession>
<dbReference type="Proteomes" id="UP000260793">
    <property type="component" value="Unassembled WGS sequence"/>
</dbReference>
<feature type="domain" description="FHA" evidence="3">
    <location>
        <begin position="126"/>
        <end position="181"/>
    </location>
</feature>
<reference evidence="4 5" key="1">
    <citation type="submission" date="2018-08" db="EMBL/GenBank/DDBJ databases">
        <title>A genome reference for cultivated species of the human gut microbiota.</title>
        <authorList>
            <person name="Zou Y."/>
            <person name="Xue W."/>
            <person name="Luo G."/>
        </authorList>
    </citation>
    <scope>NUCLEOTIDE SEQUENCE [LARGE SCALE GENOMIC DNA]</scope>
    <source>
        <strain evidence="4 5">TF11-7</strain>
    </source>
</reference>
<evidence type="ECO:0000256" key="2">
    <source>
        <dbReference type="SAM" id="Phobius"/>
    </source>
</evidence>
<evidence type="ECO:0000313" key="5">
    <source>
        <dbReference type="Proteomes" id="UP000260793"/>
    </source>
</evidence>
<dbReference type="SMART" id="SM00240">
    <property type="entry name" value="FHA"/>
    <property type="match status" value="1"/>
</dbReference>
<comment type="caution">
    <text evidence="4">The sequence shown here is derived from an EMBL/GenBank/DDBJ whole genome shotgun (WGS) entry which is preliminary data.</text>
</comment>
<feature type="compositionally biased region" description="Polar residues" evidence="1">
    <location>
        <begin position="47"/>
        <end position="56"/>
    </location>
</feature>
<dbReference type="AlphaFoldDB" id="A0A3E4LV16"/>
<proteinExistence type="predicted"/>
<dbReference type="InterPro" id="IPR050923">
    <property type="entry name" value="Cell_Proc_Reg/RNA_Proc"/>
</dbReference>